<dbReference type="OrthoDB" id="37886at2759"/>
<evidence type="ECO:0000256" key="2">
    <source>
        <dbReference type="ARBA" id="ARBA00022737"/>
    </source>
</evidence>
<reference evidence="4 5" key="1">
    <citation type="submission" date="2016-07" db="EMBL/GenBank/DDBJ databases">
        <title>Pervasive Adenine N6-methylation of Active Genes in Fungi.</title>
        <authorList>
            <consortium name="DOE Joint Genome Institute"/>
            <person name="Mondo S.J."/>
            <person name="Dannebaum R.O."/>
            <person name="Kuo R.C."/>
            <person name="Labutti K."/>
            <person name="Haridas S."/>
            <person name="Kuo A."/>
            <person name="Salamov A."/>
            <person name="Ahrendt S.R."/>
            <person name="Lipzen A."/>
            <person name="Sullivan W."/>
            <person name="Andreopoulos W.B."/>
            <person name="Clum A."/>
            <person name="Lindquist E."/>
            <person name="Daum C."/>
            <person name="Ramamoorthy G.K."/>
            <person name="Gryganskyi A."/>
            <person name="Culley D."/>
            <person name="Magnuson J.K."/>
            <person name="James T.Y."/>
            <person name="O'Malley M.A."/>
            <person name="Stajich J.E."/>
            <person name="Spatafora J.W."/>
            <person name="Visel A."/>
            <person name="Grigoriev I.V."/>
        </authorList>
    </citation>
    <scope>NUCLEOTIDE SEQUENCE [LARGE SCALE GENOMIC DNA]</scope>
    <source>
        <strain evidence="4 5">CBS 129021</strain>
    </source>
</reference>
<dbReference type="PRINTS" id="PR00196">
    <property type="entry name" value="ANNEXIN"/>
</dbReference>
<dbReference type="GO" id="GO:0005509">
    <property type="term" value="F:calcium ion binding"/>
    <property type="evidence" value="ECO:0007669"/>
    <property type="project" value="InterPro"/>
</dbReference>
<keyword evidence="5" id="KW-1185">Reference proteome</keyword>
<organism evidence="4 5">
    <name type="scientific">Pseudomassariella vexata</name>
    <dbReference type="NCBI Taxonomy" id="1141098"/>
    <lineage>
        <taxon>Eukaryota</taxon>
        <taxon>Fungi</taxon>
        <taxon>Dikarya</taxon>
        <taxon>Ascomycota</taxon>
        <taxon>Pezizomycotina</taxon>
        <taxon>Sordariomycetes</taxon>
        <taxon>Xylariomycetidae</taxon>
        <taxon>Amphisphaeriales</taxon>
        <taxon>Pseudomassariaceae</taxon>
        <taxon>Pseudomassariella</taxon>
    </lineage>
</organism>
<evidence type="ECO:0008006" key="6">
    <source>
        <dbReference type="Google" id="ProtNLM"/>
    </source>
</evidence>
<dbReference type="PROSITE" id="PS51897">
    <property type="entry name" value="ANNEXIN_2"/>
    <property type="match status" value="3"/>
</dbReference>
<dbReference type="PANTHER" id="PTHR10502:SF102">
    <property type="entry name" value="ANNEXIN B11"/>
    <property type="match status" value="1"/>
</dbReference>
<protein>
    <recommendedName>
        <fullName evidence="6">Annexin</fullName>
    </recommendedName>
</protein>
<evidence type="ECO:0000256" key="1">
    <source>
        <dbReference type="ARBA" id="ARBA00007831"/>
    </source>
</evidence>
<name>A0A1Y2DGZ7_9PEZI</name>
<evidence type="ECO:0000313" key="4">
    <source>
        <dbReference type="EMBL" id="ORY58529.1"/>
    </source>
</evidence>
<dbReference type="Pfam" id="PF00191">
    <property type="entry name" value="Annexin"/>
    <property type="match status" value="4"/>
</dbReference>
<dbReference type="GO" id="GO:0005634">
    <property type="term" value="C:nucleus"/>
    <property type="evidence" value="ECO:0007669"/>
    <property type="project" value="TreeGrafter"/>
</dbReference>
<keyword evidence="2" id="KW-0677">Repeat</keyword>
<dbReference type="GO" id="GO:0001786">
    <property type="term" value="F:phosphatidylserine binding"/>
    <property type="evidence" value="ECO:0007669"/>
    <property type="project" value="TreeGrafter"/>
</dbReference>
<dbReference type="PANTHER" id="PTHR10502">
    <property type="entry name" value="ANNEXIN"/>
    <property type="match status" value="1"/>
</dbReference>
<dbReference type="Proteomes" id="UP000193689">
    <property type="component" value="Unassembled WGS sequence"/>
</dbReference>
<dbReference type="GO" id="GO:0012506">
    <property type="term" value="C:vesicle membrane"/>
    <property type="evidence" value="ECO:0007669"/>
    <property type="project" value="TreeGrafter"/>
</dbReference>
<sequence>MPGYGAPPTPASLGYDVRQKETYGYPVNVESDAVAIRKAMKGMGCDEAVLVKVLTQPKYSNPWVMQQLIANYNERFVRDLVKDIESETRGDLETALMALVRGPLAADVHLLSKALDRAGTDEDALMNVLLCRSNADIAAIIAEYKRIKGRDLLTEIKDDVDDTLFRLYSMVLSATKAEDSVPPSPPDTDLKVTELHRATEGVIGANAVMVAQIFTSSNSAQIRDISYAYQRKYHRSLRDVIEKEFRGDMEDALLYMLEVGEDQGRADASRLGEPLRKTIRKDSLLINRVLRLFYAPLEVDPRDGVPRPLRLERAKAAYKLKYKVSLKSDIKAFLKGDYEDLILALLREM</sequence>
<comment type="similarity">
    <text evidence="1">Belongs to the annexin family.</text>
</comment>
<evidence type="ECO:0000256" key="3">
    <source>
        <dbReference type="ARBA" id="ARBA00023216"/>
    </source>
</evidence>
<accession>A0A1Y2DGZ7</accession>
<proteinExistence type="inferred from homology"/>
<dbReference type="SMART" id="SM00335">
    <property type="entry name" value="ANX"/>
    <property type="match status" value="4"/>
</dbReference>
<keyword evidence="3" id="KW-0041">Annexin</keyword>
<gene>
    <name evidence="4" type="ORF">BCR38DRAFT_377222</name>
</gene>
<dbReference type="AlphaFoldDB" id="A0A1Y2DGZ7"/>
<dbReference type="InterPro" id="IPR001464">
    <property type="entry name" value="Annexin"/>
</dbReference>
<dbReference type="GO" id="GO:0005737">
    <property type="term" value="C:cytoplasm"/>
    <property type="evidence" value="ECO:0007669"/>
    <property type="project" value="TreeGrafter"/>
</dbReference>
<dbReference type="GO" id="GO:0005886">
    <property type="term" value="C:plasma membrane"/>
    <property type="evidence" value="ECO:0007669"/>
    <property type="project" value="TreeGrafter"/>
</dbReference>
<dbReference type="SUPFAM" id="SSF47874">
    <property type="entry name" value="Annexin"/>
    <property type="match status" value="1"/>
</dbReference>
<dbReference type="GO" id="GO:0005544">
    <property type="term" value="F:calcium-dependent phospholipid binding"/>
    <property type="evidence" value="ECO:0007669"/>
    <property type="project" value="InterPro"/>
</dbReference>
<comment type="caution">
    <text evidence="4">The sequence shown here is derived from an EMBL/GenBank/DDBJ whole genome shotgun (WGS) entry which is preliminary data.</text>
</comment>
<dbReference type="GeneID" id="63773574"/>
<dbReference type="RefSeq" id="XP_040711446.1">
    <property type="nucleotide sequence ID" value="XM_040857362.1"/>
</dbReference>
<dbReference type="InterPro" id="IPR018502">
    <property type="entry name" value="Annexin_repeat"/>
</dbReference>
<dbReference type="Gene3D" id="1.10.220.10">
    <property type="entry name" value="Annexin"/>
    <property type="match status" value="4"/>
</dbReference>
<dbReference type="STRING" id="1141098.A0A1Y2DGZ7"/>
<evidence type="ECO:0000313" key="5">
    <source>
        <dbReference type="Proteomes" id="UP000193689"/>
    </source>
</evidence>
<dbReference type="InterPro" id="IPR037104">
    <property type="entry name" value="Annexin_sf"/>
</dbReference>
<dbReference type="EMBL" id="MCFJ01000016">
    <property type="protein sequence ID" value="ORY58529.1"/>
    <property type="molecule type" value="Genomic_DNA"/>
</dbReference>
<dbReference type="InParanoid" id="A0A1Y2DGZ7"/>